<evidence type="ECO:0000313" key="1">
    <source>
        <dbReference type="EMBL" id="GAG23519.1"/>
    </source>
</evidence>
<dbReference type="InterPro" id="IPR017853">
    <property type="entry name" value="GH"/>
</dbReference>
<name>X0VYI4_9ZZZZ</name>
<sequence length="259" mass="29664">LTMDEAGLYMGSCLKTFPPAHDFDFAVDYNQNGLQVWAAGFQPKMTMTGGKLEVDFTYHDQMLAEAKKRGIKKFVWFLGGNPYGFPHTMTIWRDLAKIDTRGGNEPLPVDQWVKKQASKEYRNKLIPADRELFKQWLGIVVEHAKKADWPEIIITPFDEPAKWVQGPYKKEGTYPGVIGTGPWIKTYFIDACKAIHEVDPKMKIYGSIHHNRTRRQEGICFLPYMEVFCTNAIHEDRKLGDKVRAAGKIFWQYSGIGIA</sequence>
<proteinExistence type="predicted"/>
<feature type="non-terminal residue" evidence="1">
    <location>
        <position position="1"/>
    </location>
</feature>
<feature type="non-terminal residue" evidence="1">
    <location>
        <position position="259"/>
    </location>
</feature>
<gene>
    <name evidence="1" type="ORF">S01H1_53359</name>
</gene>
<dbReference type="EMBL" id="BARS01034548">
    <property type="protein sequence ID" value="GAG23519.1"/>
    <property type="molecule type" value="Genomic_DNA"/>
</dbReference>
<reference evidence="1" key="1">
    <citation type="journal article" date="2014" name="Front. Microbiol.">
        <title>High frequency of phylogenetically diverse reductive dehalogenase-homologous genes in deep subseafloor sedimentary metagenomes.</title>
        <authorList>
            <person name="Kawai M."/>
            <person name="Futagami T."/>
            <person name="Toyoda A."/>
            <person name="Takaki Y."/>
            <person name="Nishi S."/>
            <person name="Hori S."/>
            <person name="Arai W."/>
            <person name="Tsubouchi T."/>
            <person name="Morono Y."/>
            <person name="Uchiyama I."/>
            <person name="Ito T."/>
            <person name="Fujiyama A."/>
            <person name="Inagaki F."/>
            <person name="Takami H."/>
        </authorList>
    </citation>
    <scope>NUCLEOTIDE SEQUENCE</scope>
    <source>
        <strain evidence="1">Expedition CK06-06</strain>
    </source>
</reference>
<comment type="caution">
    <text evidence="1">The sequence shown here is derived from an EMBL/GenBank/DDBJ whole genome shotgun (WGS) entry which is preliminary data.</text>
</comment>
<dbReference type="SUPFAM" id="SSF51445">
    <property type="entry name" value="(Trans)glycosidases"/>
    <property type="match status" value="1"/>
</dbReference>
<protein>
    <recommendedName>
        <fullName evidence="2">Glycoside hydrolase family 42 N-terminal domain-containing protein</fullName>
    </recommendedName>
</protein>
<accession>X0VYI4</accession>
<evidence type="ECO:0008006" key="2">
    <source>
        <dbReference type="Google" id="ProtNLM"/>
    </source>
</evidence>
<dbReference type="AlphaFoldDB" id="X0VYI4"/>
<organism evidence="1">
    <name type="scientific">marine sediment metagenome</name>
    <dbReference type="NCBI Taxonomy" id="412755"/>
    <lineage>
        <taxon>unclassified sequences</taxon>
        <taxon>metagenomes</taxon>
        <taxon>ecological metagenomes</taxon>
    </lineage>
</organism>